<dbReference type="OrthoDB" id="5327951at2759"/>
<evidence type="ECO:0000313" key="3">
    <source>
        <dbReference type="Proteomes" id="UP000184330"/>
    </source>
</evidence>
<feature type="region of interest" description="Disordered" evidence="1">
    <location>
        <begin position="260"/>
        <end position="282"/>
    </location>
</feature>
<dbReference type="Proteomes" id="UP000184330">
    <property type="component" value="Unassembled WGS sequence"/>
</dbReference>
<protein>
    <submittedName>
        <fullName evidence="2">Uncharacterized protein</fullName>
    </submittedName>
</protein>
<dbReference type="AlphaFoldDB" id="A0A1L7XU13"/>
<proteinExistence type="predicted"/>
<sequence length="485" mass="56673">MKGKSDPPILLLRSTPLLPRSRRPRFKTLLITCLVMYLFYTNAPARLRSWRHPILTPDEKWMLGIADLMTELYNLLEKMRYLKPNSIAYPPHSSSAATNATLTTTTLKLSPVAIKFLQILPYVKKTLGPMYGFRNEPIMSATNWRAWRYNNELLLSTAFADMRDPGVLIRSRDPWYSDMIYKEDIDVMLEEGDGVLTNPRMTILKPWQMALTGIDRINVHHPNDSTPRGGTMILDLKTRNLFTVGAGAVVAQEHDDFRGSIEDRGSIDPETRGRLAPGASESMNIDTRAKIEMYASRPATEALRDYIERFRSLEWVPGFLEQDRMVAYPRDAYRELYIAHGWPNKFDGKAFERARIAWDQENRSKWRAAEPIRQLRESEKRHQDNLDAIQSWKDDLETLHSLDPDVRTDLYDPRRKAYNGRTRDETIEAIQYRSKIVAEDERKLPGMRRAAENVSDEVRRWRDLYKEKYVSDYELEFIWETVRYE</sequence>
<organism evidence="2 3">
    <name type="scientific">Phialocephala subalpina</name>
    <dbReference type="NCBI Taxonomy" id="576137"/>
    <lineage>
        <taxon>Eukaryota</taxon>
        <taxon>Fungi</taxon>
        <taxon>Dikarya</taxon>
        <taxon>Ascomycota</taxon>
        <taxon>Pezizomycotina</taxon>
        <taxon>Leotiomycetes</taxon>
        <taxon>Helotiales</taxon>
        <taxon>Mollisiaceae</taxon>
        <taxon>Phialocephala</taxon>
        <taxon>Phialocephala fortinii species complex</taxon>
    </lineage>
</organism>
<feature type="compositionally biased region" description="Basic and acidic residues" evidence="1">
    <location>
        <begin position="260"/>
        <end position="273"/>
    </location>
</feature>
<name>A0A1L7XU13_9HELO</name>
<keyword evidence="3" id="KW-1185">Reference proteome</keyword>
<reference evidence="2 3" key="1">
    <citation type="submission" date="2016-03" db="EMBL/GenBank/DDBJ databases">
        <authorList>
            <person name="Ploux O."/>
        </authorList>
    </citation>
    <scope>NUCLEOTIDE SEQUENCE [LARGE SCALE GENOMIC DNA]</scope>
    <source>
        <strain evidence="2 3">UAMH 11012</strain>
    </source>
</reference>
<evidence type="ECO:0000256" key="1">
    <source>
        <dbReference type="SAM" id="MobiDB-lite"/>
    </source>
</evidence>
<evidence type="ECO:0000313" key="2">
    <source>
        <dbReference type="EMBL" id="CZR68521.1"/>
    </source>
</evidence>
<accession>A0A1L7XU13</accession>
<gene>
    <name evidence="2" type="ORF">PAC_18420</name>
</gene>
<dbReference type="EMBL" id="FJOG01000056">
    <property type="protein sequence ID" value="CZR68521.1"/>
    <property type="molecule type" value="Genomic_DNA"/>
</dbReference>